<gene>
    <name evidence="1" type="ORF">PAESOLCIP111_02596</name>
</gene>
<keyword evidence="2" id="KW-1185">Reference proteome</keyword>
<dbReference type="AlphaFoldDB" id="A0A916NPT9"/>
<organism evidence="1 2">
    <name type="scientific">Paenibacillus solanacearum</name>
    <dbReference type="NCBI Taxonomy" id="2048548"/>
    <lineage>
        <taxon>Bacteria</taxon>
        <taxon>Bacillati</taxon>
        <taxon>Bacillota</taxon>
        <taxon>Bacilli</taxon>
        <taxon>Bacillales</taxon>
        <taxon>Paenibacillaceae</taxon>
        <taxon>Paenibacillus</taxon>
    </lineage>
</organism>
<protein>
    <submittedName>
        <fullName evidence="1">Uncharacterized protein</fullName>
    </submittedName>
</protein>
<name>A0A916NPT9_9BACL</name>
<sequence length="40" mass="4465">MKAKIGENATVSVFESSDKQICVFGDNWGRGTEIIYRADK</sequence>
<comment type="caution">
    <text evidence="1">The sequence shown here is derived from an EMBL/GenBank/DDBJ whole genome shotgun (WGS) entry which is preliminary data.</text>
</comment>
<reference evidence="1" key="1">
    <citation type="submission" date="2021-06" db="EMBL/GenBank/DDBJ databases">
        <authorList>
            <person name="Criscuolo A."/>
        </authorList>
    </citation>
    <scope>NUCLEOTIDE SEQUENCE</scope>
    <source>
        <strain evidence="1">CIP111600</strain>
    </source>
</reference>
<dbReference type="Proteomes" id="UP000693672">
    <property type="component" value="Unassembled WGS sequence"/>
</dbReference>
<evidence type="ECO:0000313" key="1">
    <source>
        <dbReference type="EMBL" id="CAG7624062.1"/>
    </source>
</evidence>
<proteinExistence type="predicted"/>
<evidence type="ECO:0000313" key="2">
    <source>
        <dbReference type="Proteomes" id="UP000693672"/>
    </source>
</evidence>
<accession>A0A916NPT9</accession>
<dbReference type="EMBL" id="CAJVAS010000009">
    <property type="protein sequence ID" value="CAG7624062.1"/>
    <property type="molecule type" value="Genomic_DNA"/>
</dbReference>